<protein>
    <submittedName>
        <fullName evidence="6">cAMP-binding domain of CRP or a regulatory subunit of cAMP-dependent protein kinases</fullName>
    </submittedName>
</protein>
<proteinExistence type="predicted"/>
<keyword evidence="6" id="KW-0808">Transferase</keyword>
<keyword evidence="7" id="KW-1185">Reference proteome</keyword>
<dbReference type="PROSITE" id="PS51063">
    <property type="entry name" value="HTH_CRP_2"/>
    <property type="match status" value="1"/>
</dbReference>
<organism evidence="6 7">
    <name type="scientific">Clostridium gasigenes</name>
    <dbReference type="NCBI Taxonomy" id="94869"/>
    <lineage>
        <taxon>Bacteria</taxon>
        <taxon>Bacillati</taxon>
        <taxon>Bacillota</taxon>
        <taxon>Clostridia</taxon>
        <taxon>Eubacteriales</taxon>
        <taxon>Clostridiaceae</taxon>
        <taxon>Clostridium</taxon>
    </lineage>
</organism>
<dbReference type="InterPro" id="IPR036390">
    <property type="entry name" value="WH_DNA-bd_sf"/>
</dbReference>
<sequence>MEEYLEVLQKCSIFKGMENEYIKNILKEKNYKIVNYNKGDIIAIEDSECEYIGIVLSGSVEIENIYESGRSLTIQRFIEGSTFGEAIVFSTRKTYPATVMASVKSNIMFIPNNTIVELCSSDKNFLWNFMSLLSEKVLMINNKMKIISLSSIRQKLAKFILEQVNIQKSEKIKLNVNKKELAEYLGIQRPSLSRELIRMQEDGILESNKNEINVLDMNALKEIMCK</sequence>
<dbReference type="GO" id="GO:0003677">
    <property type="term" value="F:DNA binding"/>
    <property type="evidence" value="ECO:0007669"/>
    <property type="project" value="UniProtKB-KW"/>
</dbReference>
<accession>A0A1H0LZM6</accession>
<dbReference type="PROSITE" id="PS50042">
    <property type="entry name" value="CNMP_BINDING_3"/>
    <property type="match status" value="1"/>
</dbReference>
<dbReference type="PANTHER" id="PTHR24567:SF58">
    <property type="entry name" value="CYCLIC AMP-BINDING REGULATORY PROTEIN"/>
    <property type="match status" value="1"/>
</dbReference>
<dbReference type="Pfam" id="PF00027">
    <property type="entry name" value="cNMP_binding"/>
    <property type="match status" value="1"/>
</dbReference>
<dbReference type="AlphaFoldDB" id="A0A1H0LZM6"/>
<dbReference type="OrthoDB" id="3176638at2"/>
<dbReference type="Proteomes" id="UP000198597">
    <property type="component" value="Unassembled WGS sequence"/>
</dbReference>
<keyword evidence="1" id="KW-0805">Transcription regulation</keyword>
<dbReference type="CDD" id="cd00038">
    <property type="entry name" value="CAP_ED"/>
    <property type="match status" value="1"/>
</dbReference>
<keyword evidence="2" id="KW-0238">DNA-binding</keyword>
<evidence type="ECO:0000313" key="6">
    <source>
        <dbReference type="EMBL" id="SDO73491.1"/>
    </source>
</evidence>
<name>A0A1H0LZM6_9CLOT</name>
<dbReference type="SUPFAM" id="SSF46785">
    <property type="entry name" value="Winged helix' DNA-binding domain"/>
    <property type="match status" value="1"/>
</dbReference>
<dbReference type="PANTHER" id="PTHR24567">
    <property type="entry name" value="CRP FAMILY TRANSCRIPTIONAL REGULATORY PROTEIN"/>
    <property type="match status" value="1"/>
</dbReference>
<evidence type="ECO:0000259" key="5">
    <source>
        <dbReference type="PROSITE" id="PS51063"/>
    </source>
</evidence>
<reference evidence="6 7" key="1">
    <citation type="submission" date="2016-10" db="EMBL/GenBank/DDBJ databases">
        <authorList>
            <person name="de Groot N.N."/>
        </authorList>
    </citation>
    <scope>NUCLEOTIDE SEQUENCE [LARGE SCALE GENOMIC DNA]</scope>
    <source>
        <strain evidence="6 7">DSM 12272</strain>
    </source>
</reference>
<evidence type="ECO:0000313" key="7">
    <source>
        <dbReference type="Proteomes" id="UP000198597"/>
    </source>
</evidence>
<dbReference type="GO" id="GO:0005829">
    <property type="term" value="C:cytosol"/>
    <property type="evidence" value="ECO:0007669"/>
    <property type="project" value="TreeGrafter"/>
</dbReference>
<evidence type="ECO:0000259" key="4">
    <source>
        <dbReference type="PROSITE" id="PS50042"/>
    </source>
</evidence>
<dbReference type="InterPro" id="IPR012318">
    <property type="entry name" value="HTH_CRP"/>
</dbReference>
<dbReference type="Gene3D" id="2.60.120.10">
    <property type="entry name" value="Jelly Rolls"/>
    <property type="match status" value="1"/>
</dbReference>
<dbReference type="EMBL" id="FNJM01000001">
    <property type="protein sequence ID" value="SDO73491.1"/>
    <property type="molecule type" value="Genomic_DNA"/>
</dbReference>
<dbReference type="Pfam" id="PF13545">
    <property type="entry name" value="HTH_Crp_2"/>
    <property type="match status" value="1"/>
</dbReference>
<evidence type="ECO:0000256" key="1">
    <source>
        <dbReference type="ARBA" id="ARBA00023015"/>
    </source>
</evidence>
<evidence type="ECO:0000256" key="3">
    <source>
        <dbReference type="ARBA" id="ARBA00023163"/>
    </source>
</evidence>
<keyword evidence="6" id="KW-0418">Kinase</keyword>
<dbReference type="GO" id="GO:0003700">
    <property type="term" value="F:DNA-binding transcription factor activity"/>
    <property type="evidence" value="ECO:0007669"/>
    <property type="project" value="TreeGrafter"/>
</dbReference>
<dbReference type="SMART" id="SM00419">
    <property type="entry name" value="HTH_CRP"/>
    <property type="match status" value="1"/>
</dbReference>
<feature type="domain" description="HTH crp-type" evidence="5">
    <location>
        <begin position="150"/>
        <end position="218"/>
    </location>
</feature>
<dbReference type="InterPro" id="IPR050397">
    <property type="entry name" value="Env_Response_Regulators"/>
</dbReference>
<dbReference type="GO" id="GO:0016301">
    <property type="term" value="F:kinase activity"/>
    <property type="evidence" value="ECO:0007669"/>
    <property type="project" value="UniProtKB-KW"/>
</dbReference>
<evidence type="ECO:0000256" key="2">
    <source>
        <dbReference type="ARBA" id="ARBA00023125"/>
    </source>
</evidence>
<dbReference type="SUPFAM" id="SSF51206">
    <property type="entry name" value="cAMP-binding domain-like"/>
    <property type="match status" value="1"/>
</dbReference>
<dbReference type="RefSeq" id="WP_089965029.1">
    <property type="nucleotide sequence ID" value="NZ_FNJM01000001.1"/>
</dbReference>
<feature type="domain" description="Cyclic nucleotide-binding" evidence="4">
    <location>
        <begin position="13"/>
        <end position="118"/>
    </location>
</feature>
<gene>
    <name evidence="6" type="ORF">SAMN04488529_101257</name>
</gene>
<dbReference type="InterPro" id="IPR018490">
    <property type="entry name" value="cNMP-bd_dom_sf"/>
</dbReference>
<dbReference type="InterPro" id="IPR014710">
    <property type="entry name" value="RmlC-like_jellyroll"/>
</dbReference>
<dbReference type="STRING" id="94869.SAMN04488529_101257"/>
<dbReference type="InterPro" id="IPR000595">
    <property type="entry name" value="cNMP-bd_dom"/>
</dbReference>
<keyword evidence="3" id="KW-0804">Transcription</keyword>